<accession>A0A6B9XX05</accession>
<sequence>MLSAIEISFHYSLDNFQILRCSSGRKKGGPYLETSIWLLWLDLLVRSPRPTSHWGRLVLSYGSTAQWGLSFNARLGYWMDTLWLLLLTPRPAPEEVNVEMRSLLLRFATLQPITNLSLTSHNLSKQPITI</sequence>
<dbReference type="AlphaFoldDB" id="A0A6B9XX05"/>
<geneLocation type="mitochondrion" evidence="1"/>
<evidence type="ECO:0000313" key="1">
    <source>
        <dbReference type="EMBL" id="QHR92650.1"/>
    </source>
</evidence>
<name>A0A6B9XX05_PICSI</name>
<proteinExistence type="predicted"/>
<dbReference type="EMBL" id="MK697705">
    <property type="protein sequence ID" value="QHR92650.1"/>
    <property type="molecule type" value="Genomic_DNA"/>
</dbReference>
<gene>
    <name evidence="1" type="primary">orf06752</name>
    <name evidence="1" type="ORF">Q903MT_gene6698</name>
</gene>
<protein>
    <submittedName>
        <fullName evidence="1">Uncharacterized protein</fullName>
    </submittedName>
</protein>
<organism evidence="1">
    <name type="scientific">Picea sitchensis</name>
    <name type="common">Sitka spruce</name>
    <name type="synonym">Pinus sitchensis</name>
    <dbReference type="NCBI Taxonomy" id="3332"/>
    <lineage>
        <taxon>Eukaryota</taxon>
        <taxon>Viridiplantae</taxon>
        <taxon>Streptophyta</taxon>
        <taxon>Embryophyta</taxon>
        <taxon>Tracheophyta</taxon>
        <taxon>Spermatophyta</taxon>
        <taxon>Pinopsida</taxon>
        <taxon>Pinidae</taxon>
        <taxon>Conifers I</taxon>
        <taxon>Pinales</taxon>
        <taxon>Pinaceae</taxon>
        <taxon>Picea</taxon>
    </lineage>
</organism>
<reference evidence="1" key="1">
    <citation type="submission" date="2019-03" db="EMBL/GenBank/DDBJ databases">
        <title>Largest Complete Mitochondrial Genome of a Gymnosperm, Sitka Spruce (Picea sitchensis), Indicates Complex Physical Structure.</title>
        <authorList>
            <person name="Jackman S.D."/>
            <person name="Coombe L."/>
            <person name="Warren R."/>
            <person name="Kirk H."/>
            <person name="Trinh E."/>
            <person name="McLeod T."/>
            <person name="Pleasance S."/>
            <person name="Pandoh P."/>
            <person name="Zhao Y."/>
            <person name="Coope R."/>
            <person name="Bousquet J."/>
            <person name="Bohlmann J.C."/>
            <person name="Jones S.J.M."/>
            <person name="Birol I."/>
        </authorList>
    </citation>
    <scope>NUCLEOTIDE SEQUENCE</scope>
    <source>
        <strain evidence="1">Q903</strain>
    </source>
</reference>
<keyword evidence="1" id="KW-0496">Mitochondrion</keyword>